<dbReference type="EMBL" id="CAJVQB010136498">
    <property type="protein sequence ID" value="CAG8854344.1"/>
    <property type="molecule type" value="Genomic_DNA"/>
</dbReference>
<reference evidence="1 2" key="1">
    <citation type="submission" date="2021-06" db="EMBL/GenBank/DDBJ databases">
        <authorList>
            <person name="Kallberg Y."/>
            <person name="Tangrot J."/>
            <person name="Rosling A."/>
        </authorList>
    </citation>
    <scope>NUCLEOTIDE SEQUENCE [LARGE SCALE GENOMIC DNA]</scope>
    <source>
        <strain evidence="1 2">120-4 pot B 10/14</strain>
    </source>
</reference>
<name>A0ABN7XGJ3_GIGMA</name>
<evidence type="ECO:0000313" key="2">
    <source>
        <dbReference type="Proteomes" id="UP000789901"/>
    </source>
</evidence>
<accession>A0ABN7XGJ3</accession>
<proteinExistence type="predicted"/>
<feature type="non-terminal residue" evidence="1">
    <location>
        <position position="42"/>
    </location>
</feature>
<sequence>NNIFISKVFHNETATRRVLGESNIQNLPEQGQAVVQKNKSTS</sequence>
<comment type="caution">
    <text evidence="1">The sequence shown here is derived from an EMBL/GenBank/DDBJ whole genome shotgun (WGS) entry which is preliminary data.</text>
</comment>
<evidence type="ECO:0000313" key="1">
    <source>
        <dbReference type="EMBL" id="CAG8854344.1"/>
    </source>
</evidence>
<keyword evidence="2" id="KW-1185">Reference proteome</keyword>
<gene>
    <name evidence="1" type="ORF">GMARGA_LOCUS43165</name>
</gene>
<feature type="non-terminal residue" evidence="1">
    <location>
        <position position="1"/>
    </location>
</feature>
<protein>
    <submittedName>
        <fullName evidence="1">20228_t:CDS:1</fullName>
    </submittedName>
</protein>
<dbReference type="Proteomes" id="UP000789901">
    <property type="component" value="Unassembled WGS sequence"/>
</dbReference>
<organism evidence="1 2">
    <name type="scientific">Gigaspora margarita</name>
    <dbReference type="NCBI Taxonomy" id="4874"/>
    <lineage>
        <taxon>Eukaryota</taxon>
        <taxon>Fungi</taxon>
        <taxon>Fungi incertae sedis</taxon>
        <taxon>Mucoromycota</taxon>
        <taxon>Glomeromycotina</taxon>
        <taxon>Glomeromycetes</taxon>
        <taxon>Diversisporales</taxon>
        <taxon>Gigasporaceae</taxon>
        <taxon>Gigaspora</taxon>
    </lineage>
</organism>